<gene>
    <name evidence="1" type="ORF">SDC9_96283</name>
</gene>
<protein>
    <submittedName>
        <fullName evidence="1">Uncharacterized protein</fullName>
    </submittedName>
</protein>
<comment type="caution">
    <text evidence="1">The sequence shown here is derived from an EMBL/GenBank/DDBJ whole genome shotgun (WGS) entry which is preliminary data.</text>
</comment>
<proteinExistence type="predicted"/>
<reference evidence="1" key="1">
    <citation type="submission" date="2019-08" db="EMBL/GenBank/DDBJ databases">
        <authorList>
            <person name="Kucharzyk K."/>
            <person name="Murdoch R.W."/>
            <person name="Higgins S."/>
            <person name="Loffler F."/>
        </authorList>
    </citation>
    <scope>NUCLEOTIDE SEQUENCE</scope>
</reference>
<accession>A0A645AFE1</accession>
<evidence type="ECO:0000313" key="1">
    <source>
        <dbReference type="EMBL" id="MPM49553.1"/>
    </source>
</evidence>
<name>A0A645AFE1_9ZZZZ</name>
<organism evidence="1">
    <name type="scientific">bioreactor metagenome</name>
    <dbReference type="NCBI Taxonomy" id="1076179"/>
    <lineage>
        <taxon>unclassified sequences</taxon>
        <taxon>metagenomes</taxon>
        <taxon>ecological metagenomes</taxon>
    </lineage>
</organism>
<dbReference type="EMBL" id="VSSQ01012575">
    <property type="protein sequence ID" value="MPM49553.1"/>
    <property type="molecule type" value="Genomic_DNA"/>
</dbReference>
<sequence>MAGLSQDDGPVPPNLRPDAVQLIGKLASGENQVQMDQRVVVPLDVLPVICRVGGQLRKDTLDLLLFLGLQLNVLVVGLYHPHGLHEKRCPGGGYVVDKARQSPPLLRLHRHHEPPVPLSDDALLQDLAVRRGGYDALENLAAFRLRRPHFPANIVQLGACIVGDGVLVQNDGLNFVLQETVAVER</sequence>
<dbReference type="AlphaFoldDB" id="A0A645AFE1"/>